<name>A0ABT6JXB4_9GAMM</name>
<dbReference type="Gene3D" id="1.10.1220.10">
    <property type="entry name" value="Met repressor-like"/>
    <property type="match status" value="1"/>
</dbReference>
<feature type="coiled-coil region" evidence="1">
    <location>
        <begin position="50"/>
        <end position="77"/>
    </location>
</feature>
<comment type="caution">
    <text evidence="2">The sequence shown here is derived from an EMBL/GenBank/DDBJ whole genome shotgun (WGS) entry which is preliminary data.</text>
</comment>
<gene>
    <name evidence="2" type="ORF">QFW81_15635</name>
</gene>
<dbReference type="Proteomes" id="UP001156873">
    <property type="component" value="Unassembled WGS sequence"/>
</dbReference>
<reference evidence="2 3" key="1">
    <citation type="submission" date="2023-04" db="EMBL/GenBank/DDBJ databases">
        <title>Luteimonas sp. M1R5S59.</title>
        <authorList>
            <person name="Sun J.-Q."/>
        </authorList>
    </citation>
    <scope>NUCLEOTIDE SEQUENCE [LARGE SCALE GENOMIC DNA]</scope>
    <source>
        <strain evidence="2 3">M1R5S59</strain>
    </source>
</reference>
<dbReference type="RefSeq" id="WP_280580085.1">
    <property type="nucleotide sequence ID" value="NZ_JARXRO010000020.1"/>
</dbReference>
<protein>
    <submittedName>
        <fullName evidence="2">Ribbon-helix-helix protein, CopG family</fullName>
    </submittedName>
</protein>
<dbReference type="CDD" id="cd21631">
    <property type="entry name" value="RHH_CopG_NikR-like"/>
    <property type="match status" value="1"/>
</dbReference>
<evidence type="ECO:0000256" key="1">
    <source>
        <dbReference type="SAM" id="Coils"/>
    </source>
</evidence>
<organism evidence="2 3">
    <name type="scientific">Luteimonas kalidii</name>
    <dbReference type="NCBI Taxonomy" id="3042025"/>
    <lineage>
        <taxon>Bacteria</taxon>
        <taxon>Pseudomonadati</taxon>
        <taxon>Pseudomonadota</taxon>
        <taxon>Gammaproteobacteria</taxon>
        <taxon>Lysobacterales</taxon>
        <taxon>Lysobacteraceae</taxon>
        <taxon>Luteimonas</taxon>
    </lineage>
</organism>
<sequence>MSRSRLNIFLEREHARRLDELAATRGVSKSSIVAAALASFLSPDGAGRREAAISRRLDRLTRQFERLERDQTILTETVALHIRHFLSVTPPLPEAHVDAARAQGRARFEQFVEQLVVHLQNGTRIRHAIEERVPEVSAFAEGEPEDAPCADPP</sequence>
<keyword evidence="3" id="KW-1185">Reference proteome</keyword>
<evidence type="ECO:0000313" key="2">
    <source>
        <dbReference type="EMBL" id="MDH5835344.1"/>
    </source>
</evidence>
<dbReference type="InterPro" id="IPR010985">
    <property type="entry name" value="Ribbon_hlx_hlx"/>
</dbReference>
<dbReference type="SUPFAM" id="SSF47598">
    <property type="entry name" value="Ribbon-helix-helix"/>
    <property type="match status" value="1"/>
</dbReference>
<keyword evidence="1" id="KW-0175">Coiled coil</keyword>
<accession>A0ABT6JXB4</accession>
<proteinExistence type="predicted"/>
<dbReference type="EMBL" id="JARXRO010000020">
    <property type="protein sequence ID" value="MDH5835344.1"/>
    <property type="molecule type" value="Genomic_DNA"/>
</dbReference>
<evidence type="ECO:0000313" key="3">
    <source>
        <dbReference type="Proteomes" id="UP001156873"/>
    </source>
</evidence>
<dbReference type="InterPro" id="IPR013321">
    <property type="entry name" value="Arc_rbn_hlx_hlx"/>
</dbReference>